<sequence>MSSGTVTTMTDSWGRWGHEDERGALNLITPDRTVAAAHSVRTGQVYPLGLPIQREGVPVFAYRGPSQRLTLTTEHDEHRWAAAGAPQGAGANADLLITPTHNGTHIDALSHVFDDHRVYNGFPSSSFTPSDGAHRCGIDKVGGIVGRGVVLDVAAAANVDHLPETAAVTADMLKAGEVMAGVQVGRGDIVLVHTGWLRHYLDGVREGYSVPLDRTPGLDMGGARYLADRDIAAVGADNPAVEVLGRDGDEFIEVHREMITKRGISFIELLDLREPVADNAYAGMFIAAPLRITGGSGSPVNPLFVV</sequence>
<dbReference type="PANTHER" id="PTHR34861">
    <property type="match status" value="1"/>
</dbReference>
<accession>H6N4J8</accession>
<proteinExistence type="predicted"/>
<evidence type="ECO:0000313" key="2">
    <source>
        <dbReference type="Proteomes" id="UP000009154"/>
    </source>
</evidence>
<dbReference type="KEGG" id="gpo:GPOL_c25510"/>
<dbReference type="SUPFAM" id="SSF102198">
    <property type="entry name" value="Putative cyclase"/>
    <property type="match status" value="1"/>
</dbReference>
<organism evidence="1 2">
    <name type="scientific">Gordonia polyisoprenivorans (strain DSM 44266 / VH2)</name>
    <dbReference type="NCBI Taxonomy" id="1112204"/>
    <lineage>
        <taxon>Bacteria</taxon>
        <taxon>Bacillati</taxon>
        <taxon>Actinomycetota</taxon>
        <taxon>Actinomycetes</taxon>
        <taxon>Mycobacteriales</taxon>
        <taxon>Gordoniaceae</taxon>
        <taxon>Gordonia</taxon>
    </lineage>
</organism>
<reference evidence="1 2" key="1">
    <citation type="journal article" date="2012" name="Appl. Environ. Microbiol.">
        <title>Involvement of two latex-clearing proteins during rubber degradation and insights into the subsequent degradation pathway revealed by the genome sequence of Gordonia polyisoprenivorans strain VH2.</title>
        <authorList>
            <person name="Hiessl S."/>
            <person name="Schuldes J."/>
            <person name="Thurmer A."/>
            <person name="Halbsguth T."/>
            <person name="Broker D."/>
            <person name="Angelov A."/>
            <person name="Liebl W."/>
            <person name="Daniel R."/>
            <person name="Steinbuchel A."/>
        </authorList>
    </citation>
    <scope>NUCLEOTIDE SEQUENCE [LARGE SCALE GENOMIC DNA]</scope>
    <source>
        <strain evidence="2">DSM 44266 / VH2</strain>
    </source>
</reference>
<dbReference type="InterPro" id="IPR037175">
    <property type="entry name" value="KFase_sf"/>
</dbReference>
<dbReference type="STRING" id="1112204.GPOL_c25510"/>
<name>H6N4J8_GORPV</name>
<dbReference type="AlphaFoldDB" id="H6N4J8"/>
<dbReference type="HOGENOM" id="CLU_030671_0_0_11"/>
<dbReference type="Gene3D" id="3.50.30.50">
    <property type="entry name" value="Putative cyclase"/>
    <property type="match status" value="1"/>
</dbReference>
<dbReference type="InterPro" id="IPR007325">
    <property type="entry name" value="KFase/CYL"/>
</dbReference>
<dbReference type="Proteomes" id="UP000009154">
    <property type="component" value="Chromosome"/>
</dbReference>
<keyword evidence="2" id="KW-1185">Reference proteome</keyword>
<protein>
    <submittedName>
        <fullName evidence="1">Putative cyclase</fullName>
    </submittedName>
</protein>
<evidence type="ECO:0000313" key="1">
    <source>
        <dbReference type="EMBL" id="AFA73580.1"/>
    </source>
</evidence>
<dbReference type="eggNOG" id="COG1878">
    <property type="taxonomic scope" value="Bacteria"/>
</dbReference>
<dbReference type="PANTHER" id="PTHR34861:SF10">
    <property type="entry name" value="CYCLASE"/>
    <property type="match status" value="1"/>
</dbReference>
<dbReference type="EMBL" id="CP003119">
    <property type="protein sequence ID" value="AFA73580.1"/>
    <property type="molecule type" value="Genomic_DNA"/>
</dbReference>
<dbReference type="GO" id="GO:0004061">
    <property type="term" value="F:arylformamidase activity"/>
    <property type="evidence" value="ECO:0007669"/>
    <property type="project" value="InterPro"/>
</dbReference>
<dbReference type="Pfam" id="PF04199">
    <property type="entry name" value="Cyclase"/>
    <property type="match status" value="1"/>
</dbReference>
<dbReference type="GO" id="GO:0019441">
    <property type="term" value="P:L-tryptophan catabolic process to kynurenine"/>
    <property type="evidence" value="ECO:0007669"/>
    <property type="project" value="InterPro"/>
</dbReference>
<gene>
    <name evidence="1" type="ordered locus">GPOL_c25510</name>
</gene>